<dbReference type="InterPro" id="IPR023828">
    <property type="entry name" value="Peptidase_S8_Ser-AS"/>
</dbReference>
<dbReference type="InterPro" id="IPR036852">
    <property type="entry name" value="Peptidase_S8/S53_dom_sf"/>
</dbReference>
<keyword evidence="2 5" id="KW-0645">Protease</keyword>
<dbReference type="Pfam" id="PF07602">
    <property type="entry name" value="DUF1565"/>
    <property type="match status" value="1"/>
</dbReference>
<dbReference type="Pfam" id="PF00082">
    <property type="entry name" value="Peptidase_S8"/>
    <property type="match status" value="1"/>
</dbReference>
<evidence type="ECO:0000256" key="2">
    <source>
        <dbReference type="ARBA" id="ARBA00022670"/>
    </source>
</evidence>
<evidence type="ECO:0000259" key="7">
    <source>
        <dbReference type="Pfam" id="PF07602"/>
    </source>
</evidence>
<dbReference type="SUPFAM" id="SSF52743">
    <property type="entry name" value="Subtilisin-like"/>
    <property type="match status" value="1"/>
</dbReference>
<dbReference type="PROSITE" id="PS51892">
    <property type="entry name" value="SUBTILASE"/>
    <property type="match status" value="1"/>
</dbReference>
<dbReference type="InterPro" id="IPR011050">
    <property type="entry name" value="Pectin_lyase_fold/virulence"/>
</dbReference>
<dbReference type="Proteomes" id="UP000547674">
    <property type="component" value="Unassembled WGS sequence"/>
</dbReference>
<evidence type="ECO:0000313" key="9">
    <source>
        <dbReference type="EMBL" id="NNF07757.1"/>
    </source>
</evidence>
<dbReference type="InterPro" id="IPR025965">
    <property type="entry name" value="FlgD/Vpr_Ig-like"/>
</dbReference>
<evidence type="ECO:0000259" key="8">
    <source>
        <dbReference type="Pfam" id="PF13860"/>
    </source>
</evidence>
<comment type="similarity">
    <text evidence="1 5">Belongs to the peptidase S8 family.</text>
</comment>
<dbReference type="InterPro" id="IPR006626">
    <property type="entry name" value="PbH1"/>
</dbReference>
<evidence type="ECO:0000313" key="10">
    <source>
        <dbReference type="Proteomes" id="UP000547674"/>
    </source>
</evidence>
<dbReference type="InterPro" id="IPR011459">
    <property type="entry name" value="DUF1565"/>
</dbReference>
<feature type="domain" description="FlgD/Vpr Ig-like" evidence="8">
    <location>
        <begin position="820"/>
        <end position="880"/>
    </location>
</feature>
<evidence type="ECO:0000259" key="6">
    <source>
        <dbReference type="Pfam" id="PF00082"/>
    </source>
</evidence>
<dbReference type="GO" id="GO:0006508">
    <property type="term" value="P:proteolysis"/>
    <property type="evidence" value="ECO:0007669"/>
    <property type="project" value="UniProtKB-KW"/>
</dbReference>
<evidence type="ECO:0000256" key="3">
    <source>
        <dbReference type="ARBA" id="ARBA00022801"/>
    </source>
</evidence>
<dbReference type="GO" id="GO:0004252">
    <property type="term" value="F:serine-type endopeptidase activity"/>
    <property type="evidence" value="ECO:0007669"/>
    <property type="project" value="UniProtKB-UniRule"/>
</dbReference>
<dbReference type="SUPFAM" id="SSF51126">
    <property type="entry name" value="Pectin lyase-like"/>
    <property type="match status" value="1"/>
</dbReference>
<reference evidence="9 10" key="1">
    <citation type="submission" date="2020-03" db="EMBL/GenBank/DDBJ databases">
        <title>Metabolic flexibility allows generalist bacteria to become dominant in a frequently disturbed ecosystem.</title>
        <authorList>
            <person name="Chen Y.-J."/>
            <person name="Leung P.M."/>
            <person name="Bay S.K."/>
            <person name="Hugenholtz P."/>
            <person name="Kessler A.J."/>
            <person name="Shelley G."/>
            <person name="Waite D.W."/>
            <person name="Cook P.L."/>
            <person name="Greening C."/>
        </authorList>
    </citation>
    <scope>NUCLEOTIDE SEQUENCE [LARGE SCALE GENOMIC DNA]</scope>
    <source>
        <strain evidence="9">SS_bin_28</strain>
    </source>
</reference>
<gene>
    <name evidence="9" type="ORF">HKN21_13420</name>
</gene>
<name>A0A7Y2EBA8_UNCEI</name>
<keyword evidence="3 5" id="KW-0378">Hydrolase</keyword>
<evidence type="ECO:0000256" key="5">
    <source>
        <dbReference type="PROSITE-ProRule" id="PRU01240"/>
    </source>
</evidence>
<dbReference type="PANTHER" id="PTHR43806:SF11">
    <property type="entry name" value="CEREVISIN-RELATED"/>
    <property type="match status" value="1"/>
</dbReference>
<dbReference type="AlphaFoldDB" id="A0A7Y2EBA8"/>
<feature type="domain" description="DUF1565" evidence="7">
    <location>
        <begin position="601"/>
        <end position="777"/>
    </location>
</feature>
<comment type="caution">
    <text evidence="9">The sequence shown here is derived from an EMBL/GenBank/DDBJ whole genome shotgun (WGS) entry which is preliminary data.</text>
</comment>
<accession>A0A7Y2EBA8</accession>
<dbReference type="InterPro" id="IPR015500">
    <property type="entry name" value="Peptidase_S8_subtilisin-rel"/>
</dbReference>
<feature type="non-terminal residue" evidence="9">
    <location>
        <position position="1"/>
    </location>
</feature>
<evidence type="ECO:0000256" key="1">
    <source>
        <dbReference type="ARBA" id="ARBA00011073"/>
    </source>
</evidence>
<dbReference type="Gene3D" id="2.160.20.10">
    <property type="entry name" value="Single-stranded right-handed beta-helix, Pectin lyase-like"/>
    <property type="match status" value="1"/>
</dbReference>
<dbReference type="InterPro" id="IPR050131">
    <property type="entry name" value="Peptidase_S8_subtilisin-like"/>
</dbReference>
<dbReference type="InterPro" id="IPR026444">
    <property type="entry name" value="Secre_tail"/>
</dbReference>
<dbReference type="Pfam" id="PF13860">
    <property type="entry name" value="FlgD_ig"/>
    <property type="match status" value="1"/>
</dbReference>
<proteinExistence type="inferred from homology"/>
<keyword evidence="4 5" id="KW-0720">Serine protease</keyword>
<feature type="active site" description="Charge relay system" evidence="5">
    <location>
        <position position="260"/>
    </location>
</feature>
<dbReference type="PANTHER" id="PTHR43806">
    <property type="entry name" value="PEPTIDASE S8"/>
    <property type="match status" value="1"/>
</dbReference>
<dbReference type="EMBL" id="JABDJR010000541">
    <property type="protein sequence ID" value="NNF07757.1"/>
    <property type="molecule type" value="Genomic_DNA"/>
</dbReference>
<organism evidence="9 10">
    <name type="scientific">Eiseniibacteriota bacterium</name>
    <dbReference type="NCBI Taxonomy" id="2212470"/>
    <lineage>
        <taxon>Bacteria</taxon>
        <taxon>Candidatus Eiseniibacteriota</taxon>
    </lineage>
</organism>
<dbReference type="NCBIfam" id="TIGR04183">
    <property type="entry name" value="Por_Secre_tail"/>
    <property type="match status" value="1"/>
</dbReference>
<feature type="domain" description="Peptidase S8/S53" evidence="6">
    <location>
        <begin position="1"/>
        <end position="309"/>
    </location>
</feature>
<dbReference type="Gene3D" id="3.40.50.200">
    <property type="entry name" value="Peptidase S8/S53 domain"/>
    <property type="match status" value="1"/>
</dbReference>
<dbReference type="PRINTS" id="PR00723">
    <property type="entry name" value="SUBTILISIN"/>
</dbReference>
<dbReference type="InterPro" id="IPR000209">
    <property type="entry name" value="Peptidase_S8/S53_dom"/>
</dbReference>
<dbReference type="SMART" id="SM00710">
    <property type="entry name" value="PbH1"/>
    <property type="match status" value="7"/>
</dbReference>
<dbReference type="PROSITE" id="PS00138">
    <property type="entry name" value="SUBTILASE_SER"/>
    <property type="match status" value="1"/>
</dbReference>
<feature type="active site" description="Charge relay system" evidence="5">
    <location>
        <position position="6"/>
    </location>
</feature>
<sequence length="897" mass="94605">VIAVIDGEILQTHPDIQPNLWWNPEEAADGEDNDVGRERGQIDDIHGWNFTLNPTNPGGFADTSTDTLNHGTSVAGAVIAARQGSGLDTGVVGVAYNCRLMCLVASLRVEVGMAIQYAINQGADVISMSIGGGIVSGFDPVGNAMRRAVMNGIPIFISTGNGADGPQRNDCAFTDVTFIRDGMIAVGNVCFNGERVPSSSYLPESDGRKYLSVVAPGGGVPAASFAPDSVCAADQSKSRFTHNSLFGTDGEWTPNFGGTSVSAPFVAGIGALLKSDDPDLSASSVREIIELSAVDVLFDPTTQDTLVGWDYFTGYGVANAHRALLYPMILKPDASETVWCGDSIDIEWRVPKTNTSKDTCDVYVSYDGGDSFTSIATDLVFSSYPGTYSWTVPEPTEDHIDEVYFRVIARHDEEGAGDSRYSVADTSDFALTIRKSLAGTMSSDSTWSERAVVGGDFTVPSGKTLTVDPGTEILFKDEDSTSGGSDSLKSELIVKGKLSIPGTVSSPVSLKSRESVPAEGDWYGISATTSTGVIDLAHTTIRDAVYGVVSATDTTIIDTCTFLANENQDLKLGGSPDVCKITGCTITVSGGTGIDAQDGADSIELLSNTILCDSLTTNGIWLENPDATVTGNTVKDCTAGNAVYIYAGSPSLTKNTIKDSKYGIFVDGGSPDIGTSATDSDNTITGNTRGIYSKCRGPGSCPVCNSFAPKVRNNYIASNATGIYVDKRGFIDCGTSALDPGNNTFAGNTAYCIRNVGCSSDTVQAVGNWFGAFPPTVCWNGQVDATLPLATAPSSIRTLDIERVHPFKILGVIPNPVVGSAQIQFYVPDSELEVEIQILSVSGRLIRSFGTKSFSPGHHEFTWDGNSSNGRAVASGVYFVRGISGSETVSHRFLVLR</sequence>
<dbReference type="Gene3D" id="2.60.40.4070">
    <property type="match status" value="1"/>
</dbReference>
<evidence type="ECO:0000256" key="4">
    <source>
        <dbReference type="ARBA" id="ARBA00022825"/>
    </source>
</evidence>
<protein>
    <submittedName>
        <fullName evidence="9">S8 family serine peptidase</fullName>
    </submittedName>
</protein>
<feature type="active site" description="Charge relay system" evidence="5">
    <location>
        <position position="70"/>
    </location>
</feature>
<dbReference type="InterPro" id="IPR012334">
    <property type="entry name" value="Pectin_lyas_fold"/>
</dbReference>